<dbReference type="RefSeq" id="WP_200621854.1">
    <property type="nucleotide sequence ID" value="NZ_CAJNAU010000105.1"/>
</dbReference>
<keyword evidence="1" id="KW-0472">Membrane</keyword>
<proteinExistence type="predicted"/>
<reference evidence="3 4" key="1">
    <citation type="submission" date="2021-02" db="EMBL/GenBank/DDBJ databases">
        <authorList>
            <person name="Vanwijnsberghe S."/>
        </authorList>
    </citation>
    <scope>NUCLEOTIDE SEQUENCE [LARGE SCALE GENOMIC DNA]</scope>
    <source>
        <strain evidence="3 4">R-69658</strain>
    </source>
</reference>
<dbReference type="InterPro" id="IPR007685">
    <property type="entry name" value="RelA_SpoT"/>
</dbReference>
<sequence>MKFDEYERDAQHAYALLATTVAAILTAAINVERDKYRLQQVKARAKQPASLRRKLDQRGLALTTALEAEIKDLAGCRTIFYTNSDVSRFINSGIISQNFEVLDMKIHHPHRDVEDATELYTSNHYLVALNPERLALPEYAGFAGMRCEIQIQTILHHAWAEMAHDTIYKAPELANFGGKAFEDIKARMKKVARKYLVPAGYEFQKIASDFQRLLDGKALFDGDALEAIVSSTDNNERFDAIEKFSENVLPFYDDLQATYPEVIARLLAAVEQARTTPLVSMETPYEMLPGKTSSDIVLAIADILKRYRYLDVESTFDALCQLYGNASSSDEAKRLLELGKELAKHQLDVWRQYGPAVQAILLERIEALGGDQRIALRSLLTPMLTEILGTEIRGATASSSAVTFHQGAVVASDQLREIRTRAIELLKRQFALARTDEERQSVLQALETGTRLPYQGVYSNELQRIVMDDMRAVAEFQTEVASSLSLELLREVEVWVHRCYWNYAELPQGRRDDPELATARVNLEEAAVAFRDVANAITDFVVYKTLIGYDSVLQPAWQDEAFRYTMPTDYRTEQIDSFVAGVDETNAEAWFDRINRYARTESDDLATFPEFANFLERLGETKPAIVLVFIARTDGPLARFLPNMLAGLMRSTERSKAIAQIETWLGAGEHLRLISWHFRLAEPFDELLLRRALDGAIQQGDRIAVRNALIAAASQFAAHPGTLVDAVFLPALRFLDASEDFSWLRLPFQTWYRSPIIGALDKEQAGTVLATLVRYPRLDSSAENVVAVIAGKWPKSVVAFLGTRQKLDQLGEVPPHYDAVPYAAHELKYPLAAVPDILVAAACAWFNDNPQVFTYDGGRLLASVFPDLSGGLEERLEKLVDGGSDPDLAFVLAVLRAFSGRSCIYELMRKIVAILNPDNPLHQEAQLVFRETGVVQGEFGFANLYAERKASLEPWLGDPSEQVRKFAGEQMHLLDQLIAAEHRSVEATSALRKLQYGEELNDDAGD</sequence>
<comment type="caution">
    <text evidence="3">The sequence shown here is derived from an EMBL/GenBank/DDBJ whole genome shotgun (WGS) entry which is preliminary data.</text>
</comment>
<evidence type="ECO:0000256" key="1">
    <source>
        <dbReference type="SAM" id="Phobius"/>
    </source>
</evidence>
<dbReference type="SUPFAM" id="SSF81301">
    <property type="entry name" value="Nucleotidyltransferase"/>
    <property type="match status" value="1"/>
</dbReference>
<evidence type="ECO:0000313" key="4">
    <source>
        <dbReference type="Proteomes" id="UP000674425"/>
    </source>
</evidence>
<protein>
    <recommendedName>
        <fullName evidence="2">RelA/SpoT domain-containing protein</fullName>
    </recommendedName>
</protein>
<evidence type="ECO:0000313" key="3">
    <source>
        <dbReference type="EMBL" id="CAE6844159.1"/>
    </source>
</evidence>
<keyword evidence="4" id="KW-1185">Reference proteome</keyword>
<dbReference type="CDD" id="cd05399">
    <property type="entry name" value="NT_Rel-Spo_like"/>
    <property type="match status" value="1"/>
</dbReference>
<feature type="transmembrane region" description="Helical" evidence="1">
    <location>
        <begin position="12"/>
        <end position="31"/>
    </location>
</feature>
<dbReference type="EMBL" id="CAJNAU010000105">
    <property type="protein sequence ID" value="CAE6844159.1"/>
    <property type="molecule type" value="Genomic_DNA"/>
</dbReference>
<keyword evidence="1" id="KW-0812">Transmembrane</keyword>
<dbReference type="PANTHER" id="PTHR41773:SF1">
    <property type="entry name" value="RELA_SPOT DOMAIN-CONTAINING PROTEIN"/>
    <property type="match status" value="1"/>
</dbReference>
<dbReference type="Proteomes" id="UP000674425">
    <property type="component" value="Unassembled WGS sequence"/>
</dbReference>
<dbReference type="InterPro" id="IPR043519">
    <property type="entry name" value="NT_sf"/>
</dbReference>
<dbReference type="Gene3D" id="3.30.460.10">
    <property type="entry name" value="Beta Polymerase, domain 2"/>
    <property type="match status" value="1"/>
</dbReference>
<feature type="domain" description="RelA/SpoT" evidence="2">
    <location>
        <begin position="43"/>
        <end position="174"/>
    </location>
</feature>
<keyword evidence="1" id="KW-1133">Transmembrane helix</keyword>
<name>A0ABM8SZD2_9BURK</name>
<evidence type="ECO:0000259" key="2">
    <source>
        <dbReference type="SMART" id="SM00954"/>
    </source>
</evidence>
<accession>A0ABM8SZD2</accession>
<dbReference type="PANTHER" id="PTHR41773">
    <property type="entry name" value="GTP PYROPHOSPHATASE-RELATED"/>
    <property type="match status" value="1"/>
</dbReference>
<organism evidence="3 4">
    <name type="scientific">Paraburkholderia aspalathi</name>
    <dbReference type="NCBI Taxonomy" id="1324617"/>
    <lineage>
        <taxon>Bacteria</taxon>
        <taxon>Pseudomonadati</taxon>
        <taxon>Pseudomonadota</taxon>
        <taxon>Betaproteobacteria</taxon>
        <taxon>Burkholderiales</taxon>
        <taxon>Burkholderiaceae</taxon>
        <taxon>Paraburkholderia</taxon>
    </lineage>
</organism>
<gene>
    <name evidence="3" type="ORF">R69658_06862</name>
</gene>
<dbReference type="Pfam" id="PF04607">
    <property type="entry name" value="RelA_SpoT"/>
    <property type="match status" value="1"/>
</dbReference>
<dbReference type="SMART" id="SM00954">
    <property type="entry name" value="RelA_SpoT"/>
    <property type="match status" value="1"/>
</dbReference>